<dbReference type="Pfam" id="PF00440">
    <property type="entry name" value="TetR_N"/>
    <property type="match status" value="1"/>
</dbReference>
<proteinExistence type="predicted"/>
<evidence type="ECO:0000256" key="2">
    <source>
        <dbReference type="ARBA" id="ARBA00023125"/>
    </source>
</evidence>
<protein>
    <submittedName>
        <fullName evidence="6">TetR/AcrR family transcriptional regulator</fullName>
    </submittedName>
</protein>
<dbReference type="InterPro" id="IPR025996">
    <property type="entry name" value="MT1864/Rv1816-like_C"/>
</dbReference>
<dbReference type="SUPFAM" id="SSF48498">
    <property type="entry name" value="Tetracyclin repressor-like, C-terminal domain"/>
    <property type="match status" value="1"/>
</dbReference>
<dbReference type="PANTHER" id="PTHR30055:SF220">
    <property type="entry name" value="TETR-FAMILY REGULATORY PROTEIN"/>
    <property type="match status" value="1"/>
</dbReference>
<evidence type="ECO:0000313" key="6">
    <source>
        <dbReference type="EMBL" id="MDA4844070.1"/>
    </source>
</evidence>
<dbReference type="PANTHER" id="PTHR30055">
    <property type="entry name" value="HTH-TYPE TRANSCRIPTIONAL REGULATOR RUTR"/>
    <property type="match status" value="1"/>
</dbReference>
<dbReference type="InterPro" id="IPR001647">
    <property type="entry name" value="HTH_TetR"/>
</dbReference>
<feature type="DNA-binding region" description="H-T-H motif" evidence="4">
    <location>
        <begin position="34"/>
        <end position="53"/>
    </location>
</feature>
<accession>A0ABT4VHA0</accession>
<name>A0ABT4VHA0_9HYPH</name>
<dbReference type="InterPro" id="IPR050109">
    <property type="entry name" value="HTH-type_TetR-like_transc_reg"/>
</dbReference>
<evidence type="ECO:0000259" key="5">
    <source>
        <dbReference type="PROSITE" id="PS50977"/>
    </source>
</evidence>
<dbReference type="InterPro" id="IPR036271">
    <property type="entry name" value="Tet_transcr_reg_TetR-rel_C_sf"/>
</dbReference>
<dbReference type="PRINTS" id="PR00455">
    <property type="entry name" value="HTHTETR"/>
</dbReference>
<evidence type="ECO:0000256" key="1">
    <source>
        <dbReference type="ARBA" id="ARBA00023015"/>
    </source>
</evidence>
<evidence type="ECO:0000256" key="4">
    <source>
        <dbReference type="PROSITE-ProRule" id="PRU00335"/>
    </source>
</evidence>
<keyword evidence="1" id="KW-0805">Transcription regulation</keyword>
<reference evidence="6" key="1">
    <citation type="submission" date="2022-11" db="EMBL/GenBank/DDBJ databases">
        <title>Hoeflea poritis sp. nov., isolated from scleractinian coral Porites lutea.</title>
        <authorList>
            <person name="Zhang G."/>
            <person name="Wei Q."/>
            <person name="Cai L."/>
        </authorList>
    </citation>
    <scope>NUCLEOTIDE SEQUENCE</scope>
    <source>
        <strain evidence="6">E7-10</strain>
    </source>
</reference>
<evidence type="ECO:0000256" key="3">
    <source>
        <dbReference type="ARBA" id="ARBA00023163"/>
    </source>
</evidence>
<gene>
    <name evidence="6" type="ORF">OOZ53_01855</name>
</gene>
<dbReference type="EMBL" id="JAPJZH010000001">
    <property type="protein sequence ID" value="MDA4844070.1"/>
    <property type="molecule type" value="Genomic_DNA"/>
</dbReference>
<dbReference type="InterPro" id="IPR009057">
    <property type="entry name" value="Homeodomain-like_sf"/>
</dbReference>
<keyword evidence="7" id="KW-1185">Reference proteome</keyword>
<keyword evidence="2 4" id="KW-0238">DNA-binding</keyword>
<dbReference type="Gene3D" id="1.10.357.10">
    <property type="entry name" value="Tetracycline Repressor, domain 2"/>
    <property type="match status" value="1"/>
</dbReference>
<organism evidence="6 7">
    <name type="scientific">Hoeflea poritis</name>
    <dbReference type="NCBI Taxonomy" id="2993659"/>
    <lineage>
        <taxon>Bacteria</taxon>
        <taxon>Pseudomonadati</taxon>
        <taxon>Pseudomonadota</taxon>
        <taxon>Alphaproteobacteria</taxon>
        <taxon>Hyphomicrobiales</taxon>
        <taxon>Rhizobiaceae</taxon>
        <taxon>Hoeflea</taxon>
    </lineage>
</organism>
<dbReference type="RefSeq" id="WP_271087593.1">
    <property type="nucleotide sequence ID" value="NZ_JAPJZH010000001.1"/>
</dbReference>
<keyword evidence="3" id="KW-0804">Transcription</keyword>
<dbReference type="Proteomes" id="UP001148313">
    <property type="component" value="Unassembled WGS sequence"/>
</dbReference>
<dbReference type="SUPFAM" id="SSF46689">
    <property type="entry name" value="Homeodomain-like"/>
    <property type="match status" value="1"/>
</dbReference>
<dbReference type="Pfam" id="PF13305">
    <property type="entry name" value="TetR_C_33"/>
    <property type="match status" value="1"/>
</dbReference>
<sequence length="204" mass="22600">MNKPLTGDEITEKRTMLLDCAMSILENEGAGALTVRRLAESAGVSRQTPYLYFKDKAALVDAMRIAGLNRLTETAQAAVAGAEQRDLVEQLRLIGEAYVRFGLDNPALYKLVFTPIRPDEPPTPEHKEAIEANQNVAEARMKSAWQEGLLAMPPDRLNNVFWAALHGLISLRNEGLIADGEIFEQIRADMDYVLACGFINRGEK</sequence>
<dbReference type="PROSITE" id="PS50977">
    <property type="entry name" value="HTH_TETR_2"/>
    <property type="match status" value="1"/>
</dbReference>
<feature type="domain" description="HTH tetR-type" evidence="5">
    <location>
        <begin position="11"/>
        <end position="71"/>
    </location>
</feature>
<evidence type="ECO:0000313" key="7">
    <source>
        <dbReference type="Proteomes" id="UP001148313"/>
    </source>
</evidence>
<comment type="caution">
    <text evidence="6">The sequence shown here is derived from an EMBL/GenBank/DDBJ whole genome shotgun (WGS) entry which is preliminary data.</text>
</comment>